<feature type="region of interest" description="Disordered" evidence="1">
    <location>
        <begin position="220"/>
        <end position="240"/>
    </location>
</feature>
<evidence type="ECO:0000313" key="4">
    <source>
        <dbReference type="Proteomes" id="UP000039046"/>
    </source>
</evidence>
<name>A0A0A1T1Z3_9HYPO</name>
<evidence type="ECO:0000256" key="1">
    <source>
        <dbReference type="SAM" id="MobiDB-lite"/>
    </source>
</evidence>
<feature type="region of interest" description="Disordered" evidence="1">
    <location>
        <begin position="98"/>
        <end position="123"/>
    </location>
</feature>
<dbReference type="InterPro" id="IPR008011">
    <property type="entry name" value="Complex1_LYR_dom"/>
</dbReference>
<feature type="compositionally biased region" description="Basic and acidic residues" evidence="1">
    <location>
        <begin position="221"/>
        <end position="233"/>
    </location>
</feature>
<dbReference type="HOGENOM" id="CLU_042937_0_0_1"/>
<evidence type="ECO:0000259" key="2">
    <source>
        <dbReference type="Pfam" id="PF05347"/>
    </source>
</evidence>
<organism evidence="3 4">
    <name type="scientific">[Torrubiella] hemipterigena</name>
    <dbReference type="NCBI Taxonomy" id="1531966"/>
    <lineage>
        <taxon>Eukaryota</taxon>
        <taxon>Fungi</taxon>
        <taxon>Dikarya</taxon>
        <taxon>Ascomycota</taxon>
        <taxon>Pezizomycotina</taxon>
        <taxon>Sordariomycetes</taxon>
        <taxon>Hypocreomycetidae</taxon>
        <taxon>Hypocreales</taxon>
        <taxon>Clavicipitaceae</taxon>
        <taxon>Clavicipitaceae incertae sedis</taxon>
        <taxon>'Torrubiella' clade</taxon>
    </lineage>
</organism>
<dbReference type="AlphaFoldDB" id="A0A0A1T1Z3"/>
<feature type="domain" description="Complex 1 LYR protein" evidence="2">
    <location>
        <begin position="17"/>
        <end position="75"/>
    </location>
</feature>
<reference evidence="3 4" key="1">
    <citation type="journal article" date="2015" name="Genome Announc.">
        <title>Draft Genome Sequence and Gene Annotation of the Entomopathogenic Fungus Verticillium hemipterigenum.</title>
        <authorList>
            <person name="Horn F."/>
            <person name="Habel A."/>
            <person name="Scharf D.H."/>
            <person name="Dworschak J."/>
            <person name="Brakhage A.A."/>
            <person name="Guthke R."/>
            <person name="Hertweck C."/>
            <person name="Linde J."/>
        </authorList>
    </citation>
    <scope>NUCLEOTIDE SEQUENCE [LARGE SCALE GENOMIC DNA]</scope>
</reference>
<accession>A0A0A1T1Z3</accession>
<dbReference type="EMBL" id="CDHN01000001">
    <property type="protein sequence ID" value="CEJ80257.1"/>
    <property type="molecule type" value="Genomic_DNA"/>
</dbReference>
<gene>
    <name evidence="3" type="ORF">VHEMI00453</name>
</gene>
<evidence type="ECO:0000313" key="3">
    <source>
        <dbReference type="EMBL" id="CEJ80257.1"/>
    </source>
</evidence>
<keyword evidence="4" id="KW-1185">Reference proteome</keyword>
<dbReference type="OrthoDB" id="3925971at2759"/>
<dbReference type="Proteomes" id="UP000039046">
    <property type="component" value="Unassembled WGS sequence"/>
</dbReference>
<dbReference type="Pfam" id="PF05347">
    <property type="entry name" value="Complex1_LYR"/>
    <property type="match status" value="1"/>
</dbReference>
<sequence>MRRTAFVPARSSRHRASALALYRALLRSAVKCDNAGSRKDGEIKSVITSQFRKNTTYTSSRLTYAAMVAGYKYLTFLQRATDVQSIEYSQIKELLKTQRPDRQRKRQPIPWQLSAQKEDRTDPPLIYNTARAGELPHYVSSLKPRSDTNGQGPKKPPVLATTALGMPFLRRKKPQPYTMSRMIGVKSKRFENKVQNIVAVEEWMAPDAALEDAWDALVEQQQRDEAGEPRSDVPDTPPEETYTWSVQLSRAWWEWQAEKTWQDWLARGKALQAVVKAETLPKSNSAEVVERAVSSLEEKLRLGRRSDGRQSALPSKKDLQSNGQALQADVAFKPATTLPLSLLVQQPKLDDPFCCKAWLGVIDYHRSRLFKYTLATLRKADVRPKQSTRRER</sequence>
<feature type="region of interest" description="Disordered" evidence="1">
    <location>
        <begin position="141"/>
        <end position="162"/>
    </location>
</feature>
<proteinExistence type="predicted"/>
<dbReference type="STRING" id="1531966.A0A0A1T1Z3"/>
<protein>
    <recommendedName>
        <fullName evidence="2">Complex 1 LYR protein domain-containing protein</fullName>
    </recommendedName>
</protein>